<dbReference type="InterPro" id="IPR024412">
    <property type="entry name" value="Lsr2_dim_dom"/>
</dbReference>
<dbReference type="RefSeq" id="WP_068692866.1">
    <property type="nucleotide sequence ID" value="NZ_CP063196.1"/>
</dbReference>
<organism evidence="3 4">
    <name type="scientific">Thermobifida halotolerans</name>
    <dbReference type="NCBI Taxonomy" id="483545"/>
    <lineage>
        <taxon>Bacteria</taxon>
        <taxon>Bacillati</taxon>
        <taxon>Actinomycetota</taxon>
        <taxon>Actinomycetes</taxon>
        <taxon>Streptosporangiales</taxon>
        <taxon>Nocardiopsidaceae</taxon>
        <taxon>Thermobifida</taxon>
    </lineage>
</organism>
<dbReference type="OrthoDB" id="4113332at2"/>
<dbReference type="InterPro" id="IPR055370">
    <property type="entry name" value="Lsr2_DNA-bd"/>
</dbReference>
<evidence type="ECO:0000259" key="2">
    <source>
        <dbReference type="Pfam" id="PF23359"/>
    </source>
</evidence>
<dbReference type="InterPro" id="IPR036625">
    <property type="entry name" value="E3-bd_dom_sf"/>
</dbReference>
<dbReference type="Gene3D" id="3.30.60.230">
    <property type="entry name" value="Lsr2, dimerization domain"/>
    <property type="match status" value="1"/>
</dbReference>
<name>A0A399G6Y4_9ACTN</name>
<dbReference type="GO" id="GO:0016746">
    <property type="term" value="F:acyltransferase activity"/>
    <property type="evidence" value="ECO:0007669"/>
    <property type="project" value="InterPro"/>
</dbReference>
<gene>
    <name evidence="3" type="ORF">NI17_006575</name>
</gene>
<dbReference type="Proteomes" id="UP000265719">
    <property type="component" value="Chromosome"/>
</dbReference>
<sequence length="108" mass="11625">MARKARVLLVDDIDGGEAGQTVSFGLDGFAYEIDLSDANAARLREALAPFVTVARKAATRRGPTAGRTGSARDRSADIRAWARAQGRPVSDRGRISQAIIDEYHAAQR</sequence>
<reference evidence="3" key="1">
    <citation type="submission" date="2020-10" db="EMBL/GenBank/DDBJ databases">
        <title>De novo genome project of the cellulose decomposer Thermobifida halotolerans type strain.</title>
        <authorList>
            <person name="Nagy I."/>
            <person name="Horvath B."/>
            <person name="Kukolya J."/>
            <person name="Nagy I."/>
            <person name="Orsini M."/>
        </authorList>
    </citation>
    <scope>NUCLEOTIDE SEQUENCE</scope>
    <source>
        <strain evidence="3">DSM 44931</strain>
    </source>
</reference>
<accession>A0A399G6Y4</accession>
<dbReference type="GO" id="GO:0003677">
    <property type="term" value="F:DNA binding"/>
    <property type="evidence" value="ECO:0007669"/>
    <property type="project" value="InterPro"/>
</dbReference>
<dbReference type="Pfam" id="PF23359">
    <property type="entry name" value="Lsr2_DNA-bd"/>
    <property type="match status" value="1"/>
</dbReference>
<dbReference type="Gene3D" id="4.10.320.10">
    <property type="entry name" value="E3-binding domain"/>
    <property type="match status" value="1"/>
</dbReference>
<feature type="domain" description="Lsr2 DNA-binding" evidence="2">
    <location>
        <begin position="71"/>
        <end position="106"/>
    </location>
</feature>
<dbReference type="EMBL" id="CP063196">
    <property type="protein sequence ID" value="UOE20843.1"/>
    <property type="molecule type" value="Genomic_DNA"/>
</dbReference>
<evidence type="ECO:0000313" key="3">
    <source>
        <dbReference type="EMBL" id="UOE20843.1"/>
    </source>
</evidence>
<dbReference type="InterPro" id="IPR042261">
    <property type="entry name" value="Lsr2-like_dimerization"/>
</dbReference>
<proteinExistence type="predicted"/>
<dbReference type="AlphaFoldDB" id="A0A399G6Y4"/>
<dbReference type="Pfam" id="PF11774">
    <property type="entry name" value="Lsr2"/>
    <property type="match status" value="1"/>
</dbReference>
<evidence type="ECO:0000313" key="4">
    <source>
        <dbReference type="Proteomes" id="UP000265719"/>
    </source>
</evidence>
<dbReference type="KEGG" id="thao:NI17_006575"/>
<evidence type="ECO:0000259" key="1">
    <source>
        <dbReference type="Pfam" id="PF11774"/>
    </source>
</evidence>
<keyword evidence="4" id="KW-1185">Reference proteome</keyword>
<feature type="domain" description="Lsr2 dimerization" evidence="1">
    <location>
        <begin position="1"/>
        <end position="57"/>
    </location>
</feature>
<protein>
    <submittedName>
        <fullName evidence="3">Lsr2 family protein</fullName>
    </submittedName>
</protein>